<feature type="compositionally biased region" description="Basic and acidic residues" evidence="1">
    <location>
        <begin position="10"/>
        <end position="20"/>
    </location>
</feature>
<dbReference type="PANTHER" id="PTHR24148">
    <property type="entry name" value="ANKYRIN REPEAT DOMAIN-CONTAINING PROTEIN 39 HOMOLOG-RELATED"/>
    <property type="match status" value="1"/>
</dbReference>
<gene>
    <name evidence="3" type="ORF">E8E12_005038</name>
</gene>
<dbReference type="AlphaFoldDB" id="A0A9P5C295"/>
<organism evidence="3 4">
    <name type="scientific">Didymella heteroderae</name>
    <dbReference type="NCBI Taxonomy" id="1769908"/>
    <lineage>
        <taxon>Eukaryota</taxon>
        <taxon>Fungi</taxon>
        <taxon>Dikarya</taxon>
        <taxon>Ascomycota</taxon>
        <taxon>Pezizomycotina</taxon>
        <taxon>Dothideomycetes</taxon>
        <taxon>Pleosporomycetidae</taxon>
        <taxon>Pleosporales</taxon>
        <taxon>Pleosporineae</taxon>
        <taxon>Didymellaceae</taxon>
        <taxon>Didymella</taxon>
    </lineage>
</organism>
<dbReference type="InterPro" id="IPR052895">
    <property type="entry name" value="HetReg/Transcr_Mod"/>
</dbReference>
<dbReference type="Pfam" id="PF06985">
    <property type="entry name" value="HET"/>
    <property type="match status" value="1"/>
</dbReference>
<evidence type="ECO:0000259" key="2">
    <source>
        <dbReference type="Pfam" id="PF06985"/>
    </source>
</evidence>
<proteinExistence type="predicted"/>
<comment type="caution">
    <text evidence="3">The sequence shown here is derived from an EMBL/GenBank/DDBJ whole genome shotgun (WGS) entry which is preliminary data.</text>
</comment>
<dbReference type="OrthoDB" id="194358at2759"/>
<protein>
    <recommendedName>
        <fullName evidence="2">Heterokaryon incompatibility domain-containing protein</fullName>
    </recommendedName>
</protein>
<name>A0A9P5C295_9PLEO</name>
<keyword evidence="4" id="KW-1185">Reference proteome</keyword>
<feature type="region of interest" description="Disordered" evidence="1">
    <location>
        <begin position="1"/>
        <end position="20"/>
    </location>
</feature>
<dbReference type="InterPro" id="IPR010730">
    <property type="entry name" value="HET"/>
</dbReference>
<reference evidence="3" key="1">
    <citation type="submission" date="2019-04" db="EMBL/GenBank/DDBJ databases">
        <title>Sequencing of skin fungus with MAO and IRED activity.</title>
        <authorList>
            <person name="Marsaioli A.J."/>
            <person name="Bonatto J.M.C."/>
            <person name="Reis Junior O."/>
        </authorList>
    </citation>
    <scope>NUCLEOTIDE SEQUENCE</scope>
    <source>
        <strain evidence="3">28M1</strain>
    </source>
</reference>
<feature type="domain" description="Heterokaryon incompatibility" evidence="2">
    <location>
        <begin position="72"/>
        <end position="202"/>
    </location>
</feature>
<dbReference type="EMBL" id="SWKV01000020">
    <property type="protein sequence ID" value="KAF3041524.1"/>
    <property type="molecule type" value="Genomic_DNA"/>
</dbReference>
<dbReference type="Proteomes" id="UP000758155">
    <property type="component" value="Unassembled WGS sequence"/>
</dbReference>
<sequence>MATEQSIQCSKERDSAAGEGRLDSTNFCQYQPLDKEKRQIRLLKLHAGTSGSIRCDIVLFDLDDSYSEQPFWAVSYTWGPPRPTFDITVGGQRFSLRENVFRFLVNFCEKEPPRALANGHAPLLWIDSICIDQDNVLERNHQVGLMAEIYGRCETVLMWLNNEGQDDSSSEAARNFQIAMKPKHLANLLRNRYFSRLWIVQEVLLAREVLVLVRGGYWLRWTDMQTVFAQMSKRQVNKLSSVHSAAASLLSYGMGQGRPARTFLWCIRNFHESQCAEARDKVFGMAGLVTAFLDKWDVIVIDYQRTVYDVFMDVATRVFATRADSCLLYDYSAKDTDMLFVLGNSMGFDRQTVEGTLCFLELVLPNWTDAFADAGSRPPLVTAVGVQWRDHRTTPQPRSSTRMMFSSLTRKHSRRERQVEMAGSQPAFQREWNIVDEIEIFHLSPLTIEARLERWLSVVSDIKDALSASSLGSSEWFYVHWGSRRGGRKAPRWIEIFGLGPDKMWEILRKVATPASASASPVFPASIAKPGWQRGYEIW</sequence>
<evidence type="ECO:0000256" key="1">
    <source>
        <dbReference type="SAM" id="MobiDB-lite"/>
    </source>
</evidence>
<evidence type="ECO:0000313" key="4">
    <source>
        <dbReference type="Proteomes" id="UP000758155"/>
    </source>
</evidence>
<evidence type="ECO:0000313" key="3">
    <source>
        <dbReference type="EMBL" id="KAF3041524.1"/>
    </source>
</evidence>
<dbReference type="PANTHER" id="PTHR24148:SF73">
    <property type="entry name" value="HET DOMAIN PROTEIN (AFU_ORTHOLOGUE AFUA_8G01020)"/>
    <property type="match status" value="1"/>
</dbReference>
<accession>A0A9P5C295</accession>